<evidence type="ECO:0000313" key="1">
    <source>
        <dbReference type="EMBL" id="SVB77975.1"/>
    </source>
</evidence>
<reference evidence="1" key="1">
    <citation type="submission" date="2018-05" db="EMBL/GenBank/DDBJ databases">
        <authorList>
            <person name="Lanie J.A."/>
            <person name="Ng W.-L."/>
            <person name="Kazmierczak K.M."/>
            <person name="Andrzejewski T.M."/>
            <person name="Davidsen T.M."/>
            <person name="Wayne K.J."/>
            <person name="Tettelin H."/>
            <person name="Glass J.I."/>
            <person name="Rusch D."/>
            <person name="Podicherti R."/>
            <person name="Tsui H.-C.T."/>
            <person name="Winkler M.E."/>
        </authorList>
    </citation>
    <scope>NUCLEOTIDE SEQUENCE</scope>
</reference>
<dbReference type="AlphaFoldDB" id="A0A382GSY9"/>
<sequence length="58" mass="6383">MEKWKSLLTSRRFWVSAVGLVAVVAHDQFGVELNQEQLLALATVVVAWVIGDSVRATS</sequence>
<name>A0A382GSY9_9ZZZZ</name>
<protein>
    <recommendedName>
        <fullName evidence="2">Holin</fullName>
    </recommendedName>
</protein>
<accession>A0A382GSY9</accession>
<organism evidence="1">
    <name type="scientific">marine metagenome</name>
    <dbReference type="NCBI Taxonomy" id="408172"/>
    <lineage>
        <taxon>unclassified sequences</taxon>
        <taxon>metagenomes</taxon>
        <taxon>ecological metagenomes</taxon>
    </lineage>
</organism>
<evidence type="ECO:0008006" key="2">
    <source>
        <dbReference type="Google" id="ProtNLM"/>
    </source>
</evidence>
<gene>
    <name evidence="1" type="ORF">METZ01_LOCUS230829</name>
</gene>
<dbReference type="EMBL" id="UINC01057137">
    <property type="protein sequence ID" value="SVB77975.1"/>
    <property type="molecule type" value="Genomic_DNA"/>
</dbReference>
<proteinExistence type="predicted"/>